<dbReference type="SUPFAM" id="SSF51556">
    <property type="entry name" value="Metallo-dependent hydrolases"/>
    <property type="match status" value="1"/>
</dbReference>
<organism evidence="7 8">
    <name type="scientific">Marinicella pacifica</name>
    <dbReference type="NCBI Taxonomy" id="1171543"/>
    <lineage>
        <taxon>Bacteria</taxon>
        <taxon>Pseudomonadati</taxon>
        <taxon>Pseudomonadota</taxon>
        <taxon>Gammaproteobacteria</taxon>
        <taxon>Lysobacterales</taxon>
        <taxon>Marinicellaceae</taxon>
        <taxon>Marinicella</taxon>
    </lineage>
</organism>
<dbReference type="GO" id="GO:0008270">
    <property type="term" value="F:zinc ion binding"/>
    <property type="evidence" value="ECO:0007669"/>
    <property type="project" value="UniProtKB-UniRule"/>
</dbReference>
<feature type="binding site" evidence="5">
    <location>
        <position position="275"/>
    </location>
    <ligand>
        <name>substrate</name>
    </ligand>
</feature>
<feature type="binding site" evidence="5">
    <location>
        <position position="16"/>
    </location>
    <ligand>
        <name>Zn(2+)</name>
        <dbReference type="ChEBI" id="CHEBI:29105"/>
        <note>catalytic</note>
    </ligand>
</feature>
<dbReference type="RefSeq" id="WP_188365086.1">
    <property type="nucleotide sequence ID" value="NZ_BAABJF010000002.1"/>
</dbReference>
<dbReference type="AlphaFoldDB" id="A0A917FMU8"/>
<reference evidence="7" key="2">
    <citation type="submission" date="2020-09" db="EMBL/GenBank/DDBJ databases">
        <authorList>
            <person name="Sun Q."/>
            <person name="Zhou Y."/>
        </authorList>
    </citation>
    <scope>NUCLEOTIDE SEQUENCE</scope>
    <source>
        <strain evidence="7">CGMCC 1.12181</strain>
    </source>
</reference>
<evidence type="ECO:0000256" key="4">
    <source>
        <dbReference type="ARBA" id="ARBA00023080"/>
    </source>
</evidence>
<dbReference type="PANTHER" id="PTHR43114:SF6">
    <property type="entry name" value="ADENINE DEAMINASE"/>
    <property type="match status" value="1"/>
</dbReference>
<dbReference type="Proteomes" id="UP000605253">
    <property type="component" value="Unassembled WGS sequence"/>
</dbReference>
<evidence type="ECO:0000313" key="7">
    <source>
        <dbReference type="EMBL" id="GGF94613.1"/>
    </source>
</evidence>
<feature type="binding site" evidence="5">
    <location>
        <position position="14"/>
    </location>
    <ligand>
        <name>Zn(2+)</name>
        <dbReference type="ChEBI" id="CHEBI:29105"/>
        <note>catalytic</note>
    </ligand>
</feature>
<keyword evidence="8" id="KW-1185">Reference proteome</keyword>
<feature type="binding site" evidence="5">
    <location>
        <position position="193"/>
    </location>
    <ligand>
        <name>Zn(2+)</name>
        <dbReference type="ChEBI" id="CHEBI:29105"/>
        <note>catalytic</note>
    </ligand>
</feature>
<feature type="active site" description="Proton donor" evidence="5">
    <location>
        <position position="196"/>
    </location>
</feature>
<evidence type="ECO:0000256" key="3">
    <source>
        <dbReference type="ARBA" id="ARBA00022833"/>
    </source>
</evidence>
<dbReference type="Pfam" id="PF00962">
    <property type="entry name" value="A_deaminase"/>
    <property type="match status" value="1"/>
</dbReference>
<gene>
    <name evidence="7" type="ORF">GCM10011365_14900</name>
</gene>
<dbReference type="InterPro" id="IPR028892">
    <property type="entry name" value="ADE"/>
</dbReference>
<keyword evidence="3 5" id="KW-0862">Zinc</keyword>
<feature type="site" description="Important for catalytic activity" evidence="5">
    <location>
        <position position="217"/>
    </location>
</feature>
<dbReference type="Gene3D" id="3.20.20.140">
    <property type="entry name" value="Metal-dependent hydrolases"/>
    <property type="match status" value="1"/>
</dbReference>
<dbReference type="InterPro" id="IPR001365">
    <property type="entry name" value="A_deaminase_dom"/>
</dbReference>
<dbReference type="GO" id="GO:0043103">
    <property type="term" value="P:hypoxanthine salvage"/>
    <property type="evidence" value="ECO:0007669"/>
    <property type="project" value="UniProtKB-UniRule"/>
</dbReference>
<dbReference type="PANTHER" id="PTHR43114">
    <property type="entry name" value="ADENINE DEAMINASE"/>
    <property type="match status" value="1"/>
</dbReference>
<dbReference type="NCBIfam" id="TIGR01430">
    <property type="entry name" value="aden_deam"/>
    <property type="match status" value="1"/>
</dbReference>
<dbReference type="GO" id="GO:0005829">
    <property type="term" value="C:cytosol"/>
    <property type="evidence" value="ECO:0007669"/>
    <property type="project" value="TreeGrafter"/>
</dbReference>
<dbReference type="GO" id="GO:0009117">
    <property type="term" value="P:nucleotide metabolic process"/>
    <property type="evidence" value="ECO:0007669"/>
    <property type="project" value="UniProtKB-KW"/>
</dbReference>
<comment type="function">
    <text evidence="5">Catalyzes the hydrolytic deamination of adenine to hypoxanthine. Plays an important role in the purine salvage pathway and in nitrogen catabolism.</text>
</comment>
<comment type="caution">
    <text evidence="7">The sequence shown here is derived from an EMBL/GenBank/DDBJ whole genome shotgun (WGS) entry which is preliminary data.</text>
</comment>
<evidence type="ECO:0000256" key="5">
    <source>
        <dbReference type="HAMAP-Rule" id="MF_01962"/>
    </source>
</evidence>
<protein>
    <recommendedName>
        <fullName evidence="5">Adenine deaminase</fullName>
        <shortName evidence="5">ADE</shortName>
        <ecNumber evidence="5">3.5.4.2</ecNumber>
    </recommendedName>
    <alternativeName>
        <fullName evidence="5">Adenine aminohydrolase</fullName>
        <shortName evidence="5">AAH</shortName>
    </alternativeName>
</protein>
<dbReference type="GO" id="GO:0006146">
    <property type="term" value="P:adenine catabolic process"/>
    <property type="evidence" value="ECO:0007669"/>
    <property type="project" value="UniProtKB-UniRule"/>
</dbReference>
<dbReference type="EMBL" id="BMEO01000005">
    <property type="protein sequence ID" value="GGF94613.1"/>
    <property type="molecule type" value="Genomic_DNA"/>
</dbReference>
<keyword evidence="1 5" id="KW-0479">Metal-binding</keyword>
<comment type="similarity">
    <text evidence="5">Belongs to the metallo-dependent hydrolases superfamily. Adenosine and AMP deaminases family. Adenine deaminase type 2 subfamily.</text>
</comment>
<dbReference type="GO" id="GO:0000034">
    <property type="term" value="F:adenine deaminase activity"/>
    <property type="evidence" value="ECO:0007669"/>
    <property type="project" value="UniProtKB-UniRule"/>
</dbReference>
<comment type="cofactor">
    <cofactor evidence="5">
        <name>Zn(2+)</name>
        <dbReference type="ChEBI" id="CHEBI:29105"/>
    </cofactor>
    <text evidence="5">Binds 1 zinc ion per subunit.</text>
</comment>
<comment type="catalytic activity">
    <reaction evidence="5">
        <text>adenine + H2O + H(+) = hypoxanthine + NH4(+)</text>
        <dbReference type="Rhea" id="RHEA:23688"/>
        <dbReference type="ChEBI" id="CHEBI:15377"/>
        <dbReference type="ChEBI" id="CHEBI:15378"/>
        <dbReference type="ChEBI" id="CHEBI:16708"/>
        <dbReference type="ChEBI" id="CHEBI:17368"/>
        <dbReference type="ChEBI" id="CHEBI:28938"/>
        <dbReference type="EC" id="3.5.4.2"/>
    </reaction>
</comment>
<proteinExistence type="inferred from homology"/>
<name>A0A917FMU8_9GAMM</name>
<sequence>MSDFIRQIPKVELHMHVEGSIVPSRLLQLAEKNKVSLPYQTIEEVEQAYQFDNLAEFVDLFIKTTEVVQSAEDFHVITQDYLKLCQAENIIHTEVFCDIRTYVDRGHPPEMVLEGINAAFDEQPDGGISGGIIPCFIRHLGPEIAEQDWQILKKHQDKYLAIGLAAVEQGYPASLFKKVFKEIHQAGIKTVAHAGEEGGPEYIWSAIKDAHVSRIDHGVTCLDDDDLVEYLIKHNIPLTVCPQSNVKLNVCGHMSKHPLQDLLKRGLNVTIHSDDPAHFGAFLTDNLLLIQEHCGVTDQQIYDMTVNAVHASFATEHRKDAMMAQLNQYKLQYINE</sequence>
<evidence type="ECO:0000313" key="8">
    <source>
        <dbReference type="Proteomes" id="UP000605253"/>
    </source>
</evidence>
<reference evidence="7" key="1">
    <citation type="journal article" date="2014" name="Int. J. Syst. Evol. Microbiol.">
        <title>Complete genome sequence of Corynebacterium casei LMG S-19264T (=DSM 44701T), isolated from a smear-ripened cheese.</title>
        <authorList>
            <consortium name="US DOE Joint Genome Institute (JGI-PGF)"/>
            <person name="Walter F."/>
            <person name="Albersmeier A."/>
            <person name="Kalinowski J."/>
            <person name="Ruckert C."/>
        </authorList>
    </citation>
    <scope>NUCLEOTIDE SEQUENCE</scope>
    <source>
        <strain evidence="7">CGMCC 1.12181</strain>
    </source>
</reference>
<keyword evidence="4 5" id="KW-0546">Nucleotide metabolism</keyword>
<evidence type="ECO:0000259" key="6">
    <source>
        <dbReference type="Pfam" id="PF00962"/>
    </source>
</evidence>
<evidence type="ECO:0000256" key="1">
    <source>
        <dbReference type="ARBA" id="ARBA00022723"/>
    </source>
</evidence>
<dbReference type="InterPro" id="IPR032466">
    <property type="entry name" value="Metal_Hydrolase"/>
</dbReference>
<feature type="domain" description="Adenosine deaminase" evidence="6">
    <location>
        <begin position="9"/>
        <end position="327"/>
    </location>
</feature>
<dbReference type="HAMAP" id="MF_01962">
    <property type="entry name" value="Adenine_deaminase"/>
    <property type="match status" value="1"/>
</dbReference>
<keyword evidence="2 5" id="KW-0378">Hydrolase</keyword>
<feature type="binding site" evidence="5">
    <location>
        <position position="274"/>
    </location>
    <ligand>
        <name>Zn(2+)</name>
        <dbReference type="ChEBI" id="CHEBI:29105"/>
        <note>catalytic</note>
    </ligand>
</feature>
<accession>A0A917FMU8</accession>
<dbReference type="InterPro" id="IPR006330">
    <property type="entry name" value="Ado/ade_deaminase"/>
</dbReference>
<dbReference type="EC" id="3.5.4.2" evidence="5"/>
<evidence type="ECO:0000256" key="2">
    <source>
        <dbReference type="ARBA" id="ARBA00022801"/>
    </source>
</evidence>